<protein>
    <submittedName>
        <fullName evidence="1 2">Uncharacterized protein</fullName>
    </submittedName>
</protein>
<reference evidence="1 3" key="2">
    <citation type="journal article" date="2018" name="Plant J.">
        <title>The Physcomitrella patens chromosome-scale assembly reveals moss genome structure and evolution.</title>
        <authorList>
            <person name="Lang D."/>
            <person name="Ullrich K.K."/>
            <person name="Murat F."/>
            <person name="Fuchs J."/>
            <person name="Jenkins J."/>
            <person name="Haas F.B."/>
            <person name="Piednoel M."/>
            <person name="Gundlach H."/>
            <person name="Van Bel M."/>
            <person name="Meyberg R."/>
            <person name="Vives C."/>
            <person name="Morata J."/>
            <person name="Symeonidi A."/>
            <person name="Hiss M."/>
            <person name="Muchero W."/>
            <person name="Kamisugi Y."/>
            <person name="Saleh O."/>
            <person name="Blanc G."/>
            <person name="Decker E.L."/>
            <person name="van Gessel N."/>
            <person name="Grimwood J."/>
            <person name="Hayes R.D."/>
            <person name="Graham S.W."/>
            <person name="Gunter L.E."/>
            <person name="McDaniel S.F."/>
            <person name="Hoernstein S.N.W."/>
            <person name="Larsson A."/>
            <person name="Li F.W."/>
            <person name="Perroud P.F."/>
            <person name="Phillips J."/>
            <person name="Ranjan P."/>
            <person name="Rokshar D.S."/>
            <person name="Rothfels C.J."/>
            <person name="Schneider L."/>
            <person name="Shu S."/>
            <person name="Stevenson D.W."/>
            <person name="Thummler F."/>
            <person name="Tillich M."/>
            <person name="Villarreal Aguilar J.C."/>
            <person name="Widiez T."/>
            <person name="Wong G.K."/>
            <person name="Wymore A."/>
            <person name="Zhang Y."/>
            <person name="Zimmer A.D."/>
            <person name="Quatrano R.S."/>
            <person name="Mayer K.F.X."/>
            <person name="Goodstein D."/>
            <person name="Casacuberta J.M."/>
            <person name="Vandepoele K."/>
            <person name="Reski R."/>
            <person name="Cuming A.C."/>
            <person name="Tuskan G.A."/>
            <person name="Maumus F."/>
            <person name="Salse J."/>
            <person name="Schmutz J."/>
            <person name="Rensing S.A."/>
        </authorList>
    </citation>
    <scope>NUCLEOTIDE SEQUENCE [LARGE SCALE GENOMIC DNA]</scope>
    <source>
        <strain evidence="2 3">cv. Gransden 2004</strain>
    </source>
</reference>
<accession>A0A2K1J8Q8</accession>
<dbReference type="Proteomes" id="UP000006727">
    <property type="component" value="Chromosome 16"/>
</dbReference>
<reference evidence="2" key="3">
    <citation type="submission" date="2020-12" db="UniProtKB">
        <authorList>
            <consortium name="EnsemblPlants"/>
        </authorList>
    </citation>
    <scope>IDENTIFICATION</scope>
</reference>
<dbReference type="EnsemblPlants" id="Pp3c16_15552V3.1">
    <property type="protein sequence ID" value="Pp3c16_15552V3.1"/>
    <property type="gene ID" value="Pp3c16_15552"/>
</dbReference>
<dbReference type="AlphaFoldDB" id="A0A2K1J8Q8"/>
<sequence>MRQVIRASWCQGSSSKSSFFVLCSERRSLVVLLRSMRRCCSCYRLPFVFFFGRRRHCRWLECGSSASRGGLQWRAMLFCLDIVFSFLLLLTSCCRADHRFSLLFRCSKSLVIFFCFLLLLEADSTTASYHCTVQRLVRQRGSRGIGRSCFAIWKSSTSKQYQGTDTSSVSKKFQGRNN</sequence>
<evidence type="ECO:0000313" key="2">
    <source>
        <dbReference type="EnsemblPlants" id="Pp3c16_15552V3.1"/>
    </source>
</evidence>
<organism evidence="1">
    <name type="scientific">Physcomitrium patens</name>
    <name type="common">Spreading-leaved earth moss</name>
    <name type="synonym">Physcomitrella patens</name>
    <dbReference type="NCBI Taxonomy" id="3218"/>
    <lineage>
        <taxon>Eukaryota</taxon>
        <taxon>Viridiplantae</taxon>
        <taxon>Streptophyta</taxon>
        <taxon>Embryophyta</taxon>
        <taxon>Bryophyta</taxon>
        <taxon>Bryophytina</taxon>
        <taxon>Bryopsida</taxon>
        <taxon>Funariidae</taxon>
        <taxon>Funariales</taxon>
        <taxon>Funariaceae</taxon>
        <taxon>Physcomitrium</taxon>
    </lineage>
</organism>
<evidence type="ECO:0000313" key="3">
    <source>
        <dbReference type="Proteomes" id="UP000006727"/>
    </source>
</evidence>
<gene>
    <name evidence="2" type="primary">LOC112293380</name>
    <name evidence="1" type="ORF">PHYPA_021022</name>
</gene>
<dbReference type="Gramene" id="Pp3c16_15552V3.1">
    <property type="protein sequence ID" value="Pp3c16_15552V3.1"/>
    <property type="gene ID" value="Pp3c16_15552"/>
</dbReference>
<dbReference type="EMBL" id="ABEU02000016">
    <property type="protein sequence ID" value="PNR37912.1"/>
    <property type="molecule type" value="Genomic_DNA"/>
</dbReference>
<dbReference type="RefSeq" id="XP_024398464.1">
    <property type="nucleotide sequence ID" value="XM_024542696.2"/>
</dbReference>
<proteinExistence type="predicted"/>
<reference evidence="1 3" key="1">
    <citation type="journal article" date="2008" name="Science">
        <title>The Physcomitrella genome reveals evolutionary insights into the conquest of land by plants.</title>
        <authorList>
            <person name="Rensing S."/>
            <person name="Lang D."/>
            <person name="Zimmer A."/>
            <person name="Terry A."/>
            <person name="Salamov A."/>
            <person name="Shapiro H."/>
            <person name="Nishiyama T."/>
            <person name="Perroud P.-F."/>
            <person name="Lindquist E."/>
            <person name="Kamisugi Y."/>
            <person name="Tanahashi T."/>
            <person name="Sakakibara K."/>
            <person name="Fujita T."/>
            <person name="Oishi K."/>
            <person name="Shin-I T."/>
            <person name="Kuroki Y."/>
            <person name="Toyoda A."/>
            <person name="Suzuki Y."/>
            <person name="Hashimoto A."/>
            <person name="Yamaguchi K."/>
            <person name="Sugano A."/>
            <person name="Kohara Y."/>
            <person name="Fujiyama A."/>
            <person name="Anterola A."/>
            <person name="Aoki S."/>
            <person name="Ashton N."/>
            <person name="Barbazuk W.B."/>
            <person name="Barker E."/>
            <person name="Bennetzen J."/>
            <person name="Bezanilla M."/>
            <person name="Blankenship R."/>
            <person name="Cho S.H."/>
            <person name="Dutcher S."/>
            <person name="Estelle M."/>
            <person name="Fawcett J.A."/>
            <person name="Gundlach H."/>
            <person name="Hanada K."/>
            <person name="Heyl A."/>
            <person name="Hicks K.A."/>
            <person name="Hugh J."/>
            <person name="Lohr M."/>
            <person name="Mayer K."/>
            <person name="Melkozernov A."/>
            <person name="Murata T."/>
            <person name="Nelson D."/>
            <person name="Pils B."/>
            <person name="Prigge M."/>
            <person name="Reiss B."/>
            <person name="Renner T."/>
            <person name="Rombauts S."/>
            <person name="Rushton P."/>
            <person name="Sanderfoot A."/>
            <person name="Schween G."/>
            <person name="Shiu S.-H."/>
            <person name="Stueber K."/>
            <person name="Theodoulou F.L."/>
            <person name="Tu H."/>
            <person name="Van de Peer Y."/>
            <person name="Verrier P.J."/>
            <person name="Waters E."/>
            <person name="Wood A."/>
            <person name="Yang L."/>
            <person name="Cove D."/>
            <person name="Cuming A."/>
            <person name="Hasebe M."/>
            <person name="Lucas S."/>
            <person name="Mishler D.B."/>
            <person name="Reski R."/>
            <person name="Grigoriev I."/>
            <person name="Quatrano R.S."/>
            <person name="Boore J.L."/>
        </authorList>
    </citation>
    <scope>NUCLEOTIDE SEQUENCE [LARGE SCALE GENOMIC DNA]</scope>
    <source>
        <strain evidence="2 3">cv. Gransden 2004</strain>
    </source>
</reference>
<name>A0A2K1J8Q8_PHYPA</name>
<dbReference type="GeneID" id="112293380"/>
<evidence type="ECO:0000313" key="1">
    <source>
        <dbReference type="EMBL" id="PNR37912.1"/>
    </source>
</evidence>
<keyword evidence="3" id="KW-1185">Reference proteome</keyword>